<keyword evidence="3" id="KW-0378">Hydrolase</keyword>
<dbReference type="CDD" id="cd00593">
    <property type="entry name" value="RIBOc"/>
    <property type="match status" value="1"/>
</dbReference>
<feature type="domain" description="RNase III" evidence="8">
    <location>
        <begin position="15"/>
        <end position="136"/>
    </location>
</feature>
<dbReference type="GO" id="GO:0003725">
    <property type="term" value="F:double-stranded RNA binding"/>
    <property type="evidence" value="ECO:0007669"/>
    <property type="project" value="TreeGrafter"/>
</dbReference>
<evidence type="ECO:0000259" key="8">
    <source>
        <dbReference type="PROSITE" id="PS50142"/>
    </source>
</evidence>
<name>A0A166ASS1_9AGAM</name>
<evidence type="ECO:0000256" key="2">
    <source>
        <dbReference type="ARBA" id="ARBA00022759"/>
    </source>
</evidence>
<dbReference type="InterPro" id="IPR000999">
    <property type="entry name" value="RNase_III_dom"/>
</dbReference>
<dbReference type="SMART" id="SM00358">
    <property type="entry name" value="DSRM"/>
    <property type="match status" value="1"/>
</dbReference>
<feature type="compositionally biased region" description="Polar residues" evidence="6">
    <location>
        <begin position="247"/>
        <end position="280"/>
    </location>
</feature>
<dbReference type="AlphaFoldDB" id="A0A166ASS1"/>
<dbReference type="EMBL" id="KV428133">
    <property type="protein sequence ID" value="KZT35637.1"/>
    <property type="molecule type" value="Genomic_DNA"/>
</dbReference>
<dbReference type="SMART" id="SM00535">
    <property type="entry name" value="RIBOc"/>
    <property type="match status" value="1"/>
</dbReference>
<dbReference type="PANTHER" id="PTHR11207">
    <property type="entry name" value="RIBONUCLEASE III"/>
    <property type="match status" value="1"/>
</dbReference>
<organism evidence="9 10">
    <name type="scientific">Sistotremastrum suecicum HHB10207 ss-3</name>
    <dbReference type="NCBI Taxonomy" id="1314776"/>
    <lineage>
        <taxon>Eukaryota</taxon>
        <taxon>Fungi</taxon>
        <taxon>Dikarya</taxon>
        <taxon>Basidiomycota</taxon>
        <taxon>Agaricomycotina</taxon>
        <taxon>Agaricomycetes</taxon>
        <taxon>Sistotremastrales</taxon>
        <taxon>Sistotremastraceae</taxon>
        <taxon>Sistotremastrum</taxon>
    </lineage>
</organism>
<evidence type="ECO:0000256" key="6">
    <source>
        <dbReference type="SAM" id="MobiDB-lite"/>
    </source>
</evidence>
<dbReference type="PROSITE" id="PS50137">
    <property type="entry name" value="DS_RBD"/>
    <property type="match status" value="1"/>
</dbReference>
<dbReference type="InterPro" id="IPR036389">
    <property type="entry name" value="RNase_III_sf"/>
</dbReference>
<sequence>MPLPQVLPPAPDIPNHDLRRKVFTHRSLLNLPAAVKEYEDVDEQDNERLAFLGSAILEFVAAVAVFKGYPKSRRGDLTVKRAQIIEGKQLADWSQAYNFHERLDAPASAVLNIKYSAKMQSQVFQAYIGAVYESESSDVGIRKVKKWLDALLSGSNNAIRVAYTETEDDGNSILESQVPDPSITPPSVQRWAHDIAPTQGPAPETSSADTRLSSISEEPARVRQTPRSALLDDRDGSDSGYLGGASELSTVSTSETASYVSVPARSSLSSDDALNHSRPQPTHLPSPPPESRSPIQQASPSPLPRTSFSSSTRSSDDGHSDKTQTHRNSYNIRPPSLAGSLFGIQWNSPSSSSSSSGATTALGTGNAISMLNELHSQGKITLDWKSDFKQGEDHNATWESLVEVNSQTFRGKGPTKKRARAAAGENALTIVNIQELRRP</sequence>
<evidence type="ECO:0000259" key="7">
    <source>
        <dbReference type="PROSITE" id="PS50137"/>
    </source>
</evidence>
<dbReference type="InterPro" id="IPR014720">
    <property type="entry name" value="dsRBD_dom"/>
</dbReference>
<dbReference type="Pfam" id="PF00636">
    <property type="entry name" value="Ribonuclease_3"/>
    <property type="match status" value="1"/>
</dbReference>
<dbReference type="GO" id="GO:0006396">
    <property type="term" value="P:RNA processing"/>
    <property type="evidence" value="ECO:0007669"/>
    <property type="project" value="InterPro"/>
</dbReference>
<dbReference type="PROSITE" id="PS50142">
    <property type="entry name" value="RNASE_3_2"/>
    <property type="match status" value="1"/>
</dbReference>
<keyword evidence="2" id="KW-0255">Endonuclease</keyword>
<dbReference type="OrthoDB" id="2392202at2759"/>
<dbReference type="GO" id="GO:0005634">
    <property type="term" value="C:nucleus"/>
    <property type="evidence" value="ECO:0007669"/>
    <property type="project" value="TreeGrafter"/>
</dbReference>
<dbReference type="STRING" id="1314776.A0A166ASS1"/>
<dbReference type="GO" id="GO:0004525">
    <property type="term" value="F:ribonuclease III activity"/>
    <property type="evidence" value="ECO:0007669"/>
    <property type="project" value="InterPro"/>
</dbReference>
<dbReference type="SUPFAM" id="SSF54768">
    <property type="entry name" value="dsRNA-binding domain-like"/>
    <property type="match status" value="1"/>
</dbReference>
<keyword evidence="10" id="KW-1185">Reference proteome</keyword>
<dbReference type="Proteomes" id="UP000076798">
    <property type="component" value="Unassembled WGS sequence"/>
</dbReference>
<proteinExistence type="predicted"/>
<dbReference type="Gene3D" id="1.10.1520.10">
    <property type="entry name" value="Ribonuclease III domain"/>
    <property type="match status" value="1"/>
</dbReference>
<keyword evidence="4 5" id="KW-0694">RNA-binding</keyword>
<evidence type="ECO:0000256" key="1">
    <source>
        <dbReference type="ARBA" id="ARBA00022722"/>
    </source>
</evidence>
<evidence type="ECO:0000256" key="3">
    <source>
        <dbReference type="ARBA" id="ARBA00022801"/>
    </source>
</evidence>
<reference evidence="9 10" key="1">
    <citation type="journal article" date="2016" name="Mol. Biol. Evol.">
        <title>Comparative Genomics of Early-Diverging Mushroom-Forming Fungi Provides Insights into the Origins of Lignocellulose Decay Capabilities.</title>
        <authorList>
            <person name="Nagy L.G."/>
            <person name="Riley R."/>
            <person name="Tritt A."/>
            <person name="Adam C."/>
            <person name="Daum C."/>
            <person name="Floudas D."/>
            <person name="Sun H."/>
            <person name="Yadav J.S."/>
            <person name="Pangilinan J."/>
            <person name="Larsson K.H."/>
            <person name="Matsuura K."/>
            <person name="Barry K."/>
            <person name="Labutti K."/>
            <person name="Kuo R."/>
            <person name="Ohm R.A."/>
            <person name="Bhattacharya S.S."/>
            <person name="Shirouzu T."/>
            <person name="Yoshinaga Y."/>
            <person name="Martin F.M."/>
            <person name="Grigoriev I.V."/>
            <person name="Hibbett D.S."/>
        </authorList>
    </citation>
    <scope>NUCLEOTIDE SEQUENCE [LARGE SCALE GENOMIC DNA]</scope>
    <source>
        <strain evidence="9 10">HHB10207 ss-3</strain>
    </source>
</reference>
<protein>
    <submittedName>
        <fullName evidence="9">Ribonuclease III</fullName>
    </submittedName>
</protein>
<accession>A0A166ASS1</accession>
<keyword evidence="1" id="KW-0540">Nuclease</keyword>
<feature type="compositionally biased region" description="Pro residues" evidence="6">
    <location>
        <begin position="282"/>
        <end position="291"/>
    </location>
</feature>
<dbReference type="GO" id="GO:0010468">
    <property type="term" value="P:regulation of gene expression"/>
    <property type="evidence" value="ECO:0007669"/>
    <property type="project" value="TreeGrafter"/>
</dbReference>
<dbReference type="Gene3D" id="3.30.160.20">
    <property type="match status" value="1"/>
</dbReference>
<feature type="compositionally biased region" description="Polar residues" evidence="6">
    <location>
        <begin position="204"/>
        <end position="216"/>
    </location>
</feature>
<evidence type="ECO:0000313" key="9">
    <source>
        <dbReference type="EMBL" id="KZT35637.1"/>
    </source>
</evidence>
<evidence type="ECO:0000313" key="10">
    <source>
        <dbReference type="Proteomes" id="UP000076798"/>
    </source>
</evidence>
<dbReference type="PANTHER" id="PTHR11207:SF0">
    <property type="entry name" value="RIBONUCLEASE 3"/>
    <property type="match status" value="1"/>
</dbReference>
<feature type="compositionally biased region" description="Basic and acidic residues" evidence="6">
    <location>
        <begin position="314"/>
        <end position="324"/>
    </location>
</feature>
<dbReference type="SUPFAM" id="SSF69065">
    <property type="entry name" value="RNase III domain-like"/>
    <property type="match status" value="1"/>
</dbReference>
<evidence type="ECO:0000256" key="5">
    <source>
        <dbReference type="PROSITE-ProRule" id="PRU00266"/>
    </source>
</evidence>
<evidence type="ECO:0000256" key="4">
    <source>
        <dbReference type="ARBA" id="ARBA00022884"/>
    </source>
</evidence>
<gene>
    <name evidence="9" type="ORF">SISSUDRAFT_1130970</name>
</gene>
<feature type="compositionally biased region" description="Low complexity" evidence="6">
    <location>
        <begin position="304"/>
        <end position="313"/>
    </location>
</feature>
<feature type="domain" description="DRBM" evidence="7">
    <location>
        <begin position="366"/>
        <end position="433"/>
    </location>
</feature>
<feature type="region of interest" description="Disordered" evidence="6">
    <location>
        <begin position="195"/>
        <end position="334"/>
    </location>
</feature>